<gene>
    <name evidence="2" type="ORF">GKA01_04740</name>
</gene>
<dbReference type="Pfam" id="PF13439">
    <property type="entry name" value="Glyco_transf_4"/>
    <property type="match status" value="1"/>
</dbReference>
<dbReference type="PANTHER" id="PTHR45947:SF3">
    <property type="entry name" value="SULFOQUINOVOSYL TRANSFERASE SQD2"/>
    <property type="match status" value="1"/>
</dbReference>
<feature type="domain" description="Glycosyltransferase subfamily 4-like N-terminal" evidence="1">
    <location>
        <begin position="18"/>
        <end position="125"/>
    </location>
</feature>
<accession>A0A511BBS2</accession>
<dbReference type="Proteomes" id="UP000321079">
    <property type="component" value="Unassembled WGS sequence"/>
</dbReference>
<dbReference type="GO" id="GO:0016757">
    <property type="term" value="F:glycosyltransferase activity"/>
    <property type="evidence" value="ECO:0007669"/>
    <property type="project" value="UniProtKB-ARBA"/>
</dbReference>
<dbReference type="CDD" id="cd03801">
    <property type="entry name" value="GT4_PimA-like"/>
    <property type="match status" value="1"/>
</dbReference>
<name>A0A511BBS2_9PROT</name>
<sequence>MTSQLRILHCLSTCEFAGTERHVAELTAIQAQIHDVTLLLERRTADPRTGGDITRYLGPGVRILRAGAAGYLGTLAREMRSGHYDIVHTHLGRASARASWLKRAGLAGRAPLLATLHTDYRGRSYSIHDGLVCVASWQQAGLPERQRAASAVIPNWTLPSSSTPLLRAELRTQLRQEWNLSPEAVVIGAAGRMVPEKNFGFLIRAWKQAALCSGTRLVLVGDGPERRALEAEAAGRRDIVFAGYRTDMPDLLAAFDAFVVPSRHEAFGLVLLEAMEAGLPVCASAVGGLKDILCDMPDCLFAPDSLEDLMKGLRRLEGSSACLWDMSRYRIATAAARVEAFYRRYC</sequence>
<dbReference type="AlphaFoldDB" id="A0A511BBS2"/>
<dbReference type="PANTHER" id="PTHR45947">
    <property type="entry name" value="SULFOQUINOVOSYL TRANSFERASE SQD2"/>
    <property type="match status" value="1"/>
</dbReference>
<reference evidence="2 3" key="1">
    <citation type="submission" date="2019-07" db="EMBL/GenBank/DDBJ databases">
        <title>Whole genome shotgun sequence of Gluconobacter kanchanaburiensis NBRC 103587.</title>
        <authorList>
            <person name="Hosoyama A."/>
            <person name="Uohara A."/>
            <person name="Ohji S."/>
            <person name="Ichikawa N."/>
        </authorList>
    </citation>
    <scope>NUCLEOTIDE SEQUENCE [LARGE SCALE GENOMIC DNA]</scope>
    <source>
        <strain evidence="2 3">NBRC 103587</strain>
    </source>
</reference>
<evidence type="ECO:0000259" key="1">
    <source>
        <dbReference type="Pfam" id="PF13439"/>
    </source>
</evidence>
<comment type="caution">
    <text evidence="2">The sequence shown here is derived from an EMBL/GenBank/DDBJ whole genome shotgun (WGS) entry which is preliminary data.</text>
</comment>
<dbReference type="InterPro" id="IPR050194">
    <property type="entry name" value="Glycosyltransferase_grp1"/>
</dbReference>
<organism evidence="2 3">
    <name type="scientific">Gluconobacter kanchanaburiensis NBRC 103587</name>
    <dbReference type="NCBI Taxonomy" id="1307948"/>
    <lineage>
        <taxon>Bacteria</taxon>
        <taxon>Pseudomonadati</taxon>
        <taxon>Pseudomonadota</taxon>
        <taxon>Alphaproteobacteria</taxon>
        <taxon>Acetobacterales</taxon>
        <taxon>Acetobacteraceae</taxon>
        <taxon>Gluconobacter</taxon>
    </lineage>
</organism>
<dbReference type="EMBL" id="BJVA01000002">
    <property type="protein sequence ID" value="GEK95277.1"/>
    <property type="molecule type" value="Genomic_DNA"/>
</dbReference>
<proteinExistence type="predicted"/>
<dbReference type="Gene3D" id="3.40.50.2000">
    <property type="entry name" value="Glycogen Phosphorylase B"/>
    <property type="match status" value="2"/>
</dbReference>
<protein>
    <recommendedName>
        <fullName evidence="1">Glycosyltransferase subfamily 4-like N-terminal domain-containing protein</fullName>
    </recommendedName>
</protein>
<dbReference type="SUPFAM" id="SSF53756">
    <property type="entry name" value="UDP-Glycosyltransferase/glycogen phosphorylase"/>
    <property type="match status" value="1"/>
</dbReference>
<keyword evidence="3" id="KW-1185">Reference proteome</keyword>
<evidence type="ECO:0000313" key="2">
    <source>
        <dbReference type="EMBL" id="GEK95277.1"/>
    </source>
</evidence>
<dbReference type="InterPro" id="IPR028098">
    <property type="entry name" value="Glyco_trans_4-like_N"/>
</dbReference>
<dbReference type="RefSeq" id="WP_194265824.1">
    <property type="nucleotide sequence ID" value="NZ_BARK01000001.1"/>
</dbReference>
<dbReference type="Pfam" id="PF13692">
    <property type="entry name" value="Glyco_trans_1_4"/>
    <property type="match status" value="1"/>
</dbReference>
<evidence type="ECO:0000313" key="3">
    <source>
        <dbReference type="Proteomes" id="UP000321079"/>
    </source>
</evidence>